<dbReference type="InterPro" id="IPR038586">
    <property type="entry name" value="Tctex-1-like_sf"/>
</dbReference>
<gene>
    <name evidence="2" type="ORF">PHET_06529</name>
</gene>
<proteinExistence type="inferred from homology"/>
<name>A0A8J4WHG9_9TREM</name>
<dbReference type="AlphaFoldDB" id="A0A8J4WHG9"/>
<evidence type="ECO:0000256" key="1">
    <source>
        <dbReference type="ARBA" id="ARBA00005361"/>
    </source>
</evidence>
<evidence type="ECO:0000313" key="3">
    <source>
        <dbReference type="Proteomes" id="UP000748531"/>
    </source>
</evidence>
<dbReference type="OrthoDB" id="6241670at2759"/>
<reference evidence="2" key="1">
    <citation type="submission" date="2019-05" db="EMBL/GenBank/DDBJ databases">
        <title>Annotation for the trematode Paragonimus heterotremus.</title>
        <authorList>
            <person name="Choi Y.-J."/>
        </authorList>
    </citation>
    <scope>NUCLEOTIDE SEQUENCE</scope>
    <source>
        <strain evidence="2">LC</strain>
    </source>
</reference>
<dbReference type="Proteomes" id="UP000748531">
    <property type="component" value="Unassembled WGS sequence"/>
</dbReference>
<comment type="similarity">
    <text evidence="1">Belongs to the dynein light chain Tctex-type family.</text>
</comment>
<dbReference type="EMBL" id="LUCH01003194">
    <property type="protein sequence ID" value="KAF5400431.1"/>
    <property type="molecule type" value="Genomic_DNA"/>
</dbReference>
<sequence>MDNSLRYSYTQTNVNNLYSSDALSVLQRLPPIHKLRLSLRQFHNRSSPLTHKGALEKRWAKEWDEQFKKMGYLSKPSLDSVQVHGNRNKLNTIKRDAVVLGKLHMLDTKEPTCIKGLPDVARKLSFLLNSIDNHVIKSHGISSSIWKSADVTDLALSSQSSSSSSLNQVDNLNNAGFQDTEVTLSELRSPRTCLQELNREVTFDRQPSAVQSAEDQDDLDKKYKNIIDLLERTNRGTFHHHSEASSSTSCLPAFVNQTIQARTQLHDSNHANVSNIAVLRDRVKHNEENMDVEPVRPSAIPQRLNQVAGFAAARDRRQSLFALQQLKLATQRKMESEWETNMSKANASRKLRVIVLAFQFTDILIQEVFKHRGLSNNLQDNRERAYRRYLGDSPSITCPLLQATLRSFVLYGQPNRSTQEQITILSHPTSISSQLPFYLASLQIGTKPGMVVKTVDQKDMTKSANRSVMKMPITTRPTHVLDSDIKGSQQTLMKKPLMSDQMQNCDPVLRLTRVKIELRKMIAIITENLFGDYDFQTIQELRLTTMLSNLVRDRCRDWLRINHACDECFCRQDSEDLLSQIYLERTQDTACYSIMVHTHVVEKRDQVVMVASQCLHETDEDSTIRHIQENKHLVVVVVVYLIRKYVYFRNDAKRYLNNPTMNILYKHWLDDKVCWVDRDLSCED</sequence>
<dbReference type="Pfam" id="PF03645">
    <property type="entry name" value="Tctex-1"/>
    <property type="match status" value="1"/>
</dbReference>
<dbReference type="InterPro" id="IPR005334">
    <property type="entry name" value="Tctex-1-like"/>
</dbReference>
<evidence type="ECO:0000313" key="2">
    <source>
        <dbReference type="EMBL" id="KAF5400431.1"/>
    </source>
</evidence>
<comment type="caution">
    <text evidence="2">The sequence shown here is derived from an EMBL/GenBank/DDBJ whole genome shotgun (WGS) entry which is preliminary data.</text>
</comment>
<protein>
    <submittedName>
        <fullName evidence="2">Uncharacterized protein</fullName>
    </submittedName>
</protein>
<keyword evidence="3" id="KW-1185">Reference proteome</keyword>
<accession>A0A8J4WHG9</accession>
<organism evidence="2 3">
    <name type="scientific">Paragonimus heterotremus</name>
    <dbReference type="NCBI Taxonomy" id="100268"/>
    <lineage>
        <taxon>Eukaryota</taxon>
        <taxon>Metazoa</taxon>
        <taxon>Spiralia</taxon>
        <taxon>Lophotrochozoa</taxon>
        <taxon>Platyhelminthes</taxon>
        <taxon>Trematoda</taxon>
        <taxon>Digenea</taxon>
        <taxon>Plagiorchiida</taxon>
        <taxon>Troglotremata</taxon>
        <taxon>Troglotrematidae</taxon>
        <taxon>Paragonimus</taxon>
    </lineage>
</organism>
<dbReference type="Gene3D" id="3.30.1140.40">
    <property type="entry name" value="Tctex-1"/>
    <property type="match status" value="1"/>
</dbReference>